<dbReference type="Proteomes" id="UP000654401">
    <property type="component" value="Unassembled WGS sequence"/>
</dbReference>
<dbReference type="Pfam" id="PF12697">
    <property type="entry name" value="Abhydrolase_6"/>
    <property type="match status" value="1"/>
</dbReference>
<feature type="domain" description="AB hydrolase-1" evidence="5">
    <location>
        <begin position="4"/>
        <end position="237"/>
    </location>
</feature>
<evidence type="ECO:0000256" key="2">
    <source>
        <dbReference type="ARBA" id="ARBA00022490"/>
    </source>
</evidence>
<organism evidence="6 7">
    <name type="scientific">Candidatus Thiopontia autotrophica</name>
    <dbReference type="NCBI Taxonomy" id="2841688"/>
    <lineage>
        <taxon>Bacteria</taxon>
        <taxon>Pseudomonadati</taxon>
        <taxon>Pseudomonadota</taxon>
        <taxon>Gammaproteobacteria</taxon>
        <taxon>Candidatus Thiopontia</taxon>
    </lineage>
</organism>
<keyword evidence="3" id="KW-0093">Biotin biosynthesis</keyword>
<dbReference type="GO" id="GO:0090499">
    <property type="term" value="F:pimelyl-[acyl-carrier protein] methyl ester esterase activity"/>
    <property type="evidence" value="ECO:0007669"/>
    <property type="project" value="UniProtKB-EC"/>
</dbReference>
<keyword evidence="1" id="KW-0719">Serine esterase</keyword>
<evidence type="ECO:0000256" key="3">
    <source>
        <dbReference type="ARBA" id="ARBA00022756"/>
    </source>
</evidence>
<comment type="caution">
    <text evidence="6">The sequence shown here is derived from an EMBL/GenBank/DDBJ whole genome shotgun (WGS) entry which is preliminary data.</text>
</comment>
<dbReference type="GO" id="GO:0009102">
    <property type="term" value="P:biotin biosynthetic process"/>
    <property type="evidence" value="ECO:0007669"/>
    <property type="project" value="UniProtKB-KW"/>
</dbReference>
<reference evidence="6 7" key="1">
    <citation type="submission" date="2020-08" db="EMBL/GenBank/DDBJ databases">
        <title>Bridging the membrane lipid divide: bacteria of the FCB group superphylum have the potential to synthesize archaeal ether lipids.</title>
        <authorList>
            <person name="Villanueva L."/>
            <person name="Von Meijenfeldt F.A.B."/>
            <person name="Westbye A.B."/>
            <person name="Yadav S."/>
            <person name="Hopmans E.C."/>
            <person name="Dutilh B.E."/>
            <person name="Sinninghe Damste J.S."/>
        </authorList>
    </citation>
    <scope>NUCLEOTIDE SEQUENCE [LARGE SCALE GENOMIC DNA]</scope>
    <source>
        <strain evidence="6">NIOZ-UU100</strain>
    </source>
</reference>
<dbReference type="EMBL" id="JACNFK010000025">
    <property type="protein sequence ID" value="MBC8519681.1"/>
    <property type="molecule type" value="Genomic_DNA"/>
</dbReference>
<protein>
    <submittedName>
        <fullName evidence="6">Pimeloyl-ACP methyl ester esterase BioH</fullName>
        <ecNumber evidence="6">3.1.1.85</ecNumber>
    </submittedName>
</protein>
<evidence type="ECO:0000259" key="5">
    <source>
        <dbReference type="Pfam" id="PF12697"/>
    </source>
</evidence>
<dbReference type="SUPFAM" id="SSF53474">
    <property type="entry name" value="alpha/beta-Hydrolases"/>
    <property type="match status" value="1"/>
</dbReference>
<dbReference type="InterPro" id="IPR010076">
    <property type="entry name" value="BioH"/>
</dbReference>
<evidence type="ECO:0000313" key="6">
    <source>
        <dbReference type="EMBL" id="MBC8519681.1"/>
    </source>
</evidence>
<dbReference type="PANTHER" id="PTHR43194:SF5">
    <property type="entry name" value="PIMELOYL-[ACYL-CARRIER PROTEIN] METHYL ESTER ESTERASE"/>
    <property type="match status" value="1"/>
</dbReference>
<dbReference type="NCBIfam" id="TIGR01738">
    <property type="entry name" value="bioH"/>
    <property type="match status" value="1"/>
</dbReference>
<sequence length="244" mass="26837">MQPLILLHGWGFNGSVWDSLLPELQNNFAVTVIDLPGYRSRPKVGGMTLGEMAEDVAEQVPESAVWLGWSLGGQVALQAALNWPDKVSKLILVGSTPRFVQGGGWREAIKQKVLDDFGKALIRSRETTIGRFLTLQMLGAKMSGESRELIKKLKLSLSEPPLNGTLEAGLQVLNETDLRPYLGSIKQPAHWIMGERDQLVPYSAGEIAAGQMESGTFTVIEGAAHAPFLSHREQFMEEVIRFGR</sequence>
<keyword evidence="4 6" id="KW-0378">Hydrolase</keyword>
<accession>A0A8J6PAW9</accession>
<evidence type="ECO:0000256" key="1">
    <source>
        <dbReference type="ARBA" id="ARBA00022487"/>
    </source>
</evidence>
<dbReference type="InterPro" id="IPR050228">
    <property type="entry name" value="Carboxylesterase_BioH"/>
</dbReference>
<dbReference type="InterPro" id="IPR000073">
    <property type="entry name" value="AB_hydrolase_1"/>
</dbReference>
<dbReference type="InterPro" id="IPR029058">
    <property type="entry name" value="AB_hydrolase_fold"/>
</dbReference>
<dbReference type="PANTHER" id="PTHR43194">
    <property type="entry name" value="HYDROLASE ALPHA/BETA FOLD FAMILY"/>
    <property type="match status" value="1"/>
</dbReference>
<dbReference type="AlphaFoldDB" id="A0A8J6PAW9"/>
<dbReference type="EC" id="3.1.1.85" evidence="6"/>
<evidence type="ECO:0000256" key="4">
    <source>
        <dbReference type="ARBA" id="ARBA00022801"/>
    </source>
</evidence>
<evidence type="ECO:0000313" key="7">
    <source>
        <dbReference type="Proteomes" id="UP000654401"/>
    </source>
</evidence>
<name>A0A8J6PAW9_9GAMM</name>
<proteinExistence type="predicted"/>
<keyword evidence="2" id="KW-0963">Cytoplasm</keyword>
<dbReference type="Gene3D" id="3.40.50.1820">
    <property type="entry name" value="alpha/beta hydrolase"/>
    <property type="match status" value="1"/>
</dbReference>
<gene>
    <name evidence="6" type="primary">bioH</name>
    <name evidence="6" type="ORF">H8D24_04645</name>
</gene>